<reference evidence="6" key="1">
    <citation type="submission" date="2023-01" db="EMBL/GenBank/DDBJ databases">
        <authorList>
            <person name="Piombo E."/>
        </authorList>
    </citation>
    <scope>NUCLEOTIDE SEQUENCE</scope>
</reference>
<keyword evidence="5" id="KW-0812">Transmembrane</keyword>
<gene>
    <name evidence="6" type="ORF">CCHLO57077_00001461</name>
</gene>
<evidence type="ECO:0000313" key="6">
    <source>
        <dbReference type="EMBL" id="CAI6089867.1"/>
    </source>
</evidence>
<dbReference type="GO" id="GO:0004497">
    <property type="term" value="F:monooxygenase activity"/>
    <property type="evidence" value="ECO:0007669"/>
    <property type="project" value="InterPro"/>
</dbReference>
<feature type="transmembrane region" description="Helical" evidence="5">
    <location>
        <begin position="12"/>
        <end position="33"/>
    </location>
</feature>
<dbReference type="InterPro" id="IPR036396">
    <property type="entry name" value="Cyt_P450_sf"/>
</dbReference>
<sequence>MMQFIISYGGALWPLLMALLSIWLMSTGLLFVYRITFHPLARFLGPKLAATSYANEFWFDVIRGGRYTHEILRMHEKYGPIVRINPNELHCNDPAFVDVVYASGNQRRNKAPQYIYGYPAS</sequence>
<evidence type="ECO:0000256" key="5">
    <source>
        <dbReference type="SAM" id="Phobius"/>
    </source>
</evidence>
<dbReference type="EMBL" id="CABFNP030001012">
    <property type="protein sequence ID" value="CAI6089867.1"/>
    <property type="molecule type" value="Genomic_DNA"/>
</dbReference>
<keyword evidence="7" id="KW-1185">Reference proteome</keyword>
<keyword evidence="3" id="KW-0479">Metal-binding</keyword>
<dbReference type="PANTHER" id="PTHR24305">
    <property type="entry name" value="CYTOCHROME P450"/>
    <property type="match status" value="1"/>
</dbReference>
<organism evidence="6 7">
    <name type="scientific">Clonostachys chloroleuca</name>
    <dbReference type="NCBI Taxonomy" id="1926264"/>
    <lineage>
        <taxon>Eukaryota</taxon>
        <taxon>Fungi</taxon>
        <taxon>Dikarya</taxon>
        <taxon>Ascomycota</taxon>
        <taxon>Pezizomycotina</taxon>
        <taxon>Sordariomycetes</taxon>
        <taxon>Hypocreomycetidae</taxon>
        <taxon>Hypocreales</taxon>
        <taxon>Bionectriaceae</taxon>
        <taxon>Clonostachys</taxon>
    </lineage>
</organism>
<evidence type="ECO:0000256" key="2">
    <source>
        <dbReference type="ARBA" id="ARBA00022617"/>
    </source>
</evidence>
<dbReference type="Gene3D" id="1.10.630.10">
    <property type="entry name" value="Cytochrome P450"/>
    <property type="match status" value="1"/>
</dbReference>
<comment type="similarity">
    <text evidence="1">Belongs to the cytochrome P450 family.</text>
</comment>
<dbReference type="AlphaFoldDB" id="A0AA35Q2Z9"/>
<accession>A0AA35Q2Z9</accession>
<dbReference type="Proteomes" id="UP001160390">
    <property type="component" value="Unassembled WGS sequence"/>
</dbReference>
<dbReference type="SUPFAM" id="SSF48264">
    <property type="entry name" value="Cytochrome P450"/>
    <property type="match status" value="1"/>
</dbReference>
<keyword evidence="2" id="KW-0349">Heme</keyword>
<keyword evidence="5" id="KW-1133">Transmembrane helix</keyword>
<dbReference type="GO" id="GO:0016705">
    <property type="term" value="F:oxidoreductase activity, acting on paired donors, with incorporation or reduction of molecular oxygen"/>
    <property type="evidence" value="ECO:0007669"/>
    <property type="project" value="InterPro"/>
</dbReference>
<dbReference type="PANTHER" id="PTHR24305:SF166">
    <property type="entry name" value="CYTOCHROME P450 12A4, MITOCHONDRIAL-RELATED"/>
    <property type="match status" value="1"/>
</dbReference>
<evidence type="ECO:0000256" key="1">
    <source>
        <dbReference type="ARBA" id="ARBA00010617"/>
    </source>
</evidence>
<proteinExistence type="inferred from homology"/>
<keyword evidence="4" id="KW-0408">Iron</keyword>
<evidence type="ECO:0000313" key="7">
    <source>
        <dbReference type="Proteomes" id="UP001160390"/>
    </source>
</evidence>
<dbReference type="GO" id="GO:0005506">
    <property type="term" value="F:iron ion binding"/>
    <property type="evidence" value="ECO:0007669"/>
    <property type="project" value="InterPro"/>
</dbReference>
<dbReference type="InterPro" id="IPR050121">
    <property type="entry name" value="Cytochrome_P450_monoxygenase"/>
</dbReference>
<comment type="caution">
    <text evidence="6">The sequence shown here is derived from an EMBL/GenBank/DDBJ whole genome shotgun (WGS) entry which is preliminary data.</text>
</comment>
<protein>
    <submittedName>
        <fullName evidence="6">Uncharacterized protein</fullName>
    </submittedName>
</protein>
<evidence type="ECO:0000256" key="3">
    <source>
        <dbReference type="ARBA" id="ARBA00022723"/>
    </source>
</evidence>
<keyword evidence="5" id="KW-0472">Membrane</keyword>
<name>A0AA35Q2Z9_9HYPO</name>
<dbReference type="GO" id="GO:0020037">
    <property type="term" value="F:heme binding"/>
    <property type="evidence" value="ECO:0007669"/>
    <property type="project" value="InterPro"/>
</dbReference>
<evidence type="ECO:0000256" key="4">
    <source>
        <dbReference type="ARBA" id="ARBA00023004"/>
    </source>
</evidence>